<accession>W2TGE1</accession>
<dbReference type="EMBL" id="KI658834">
    <property type="protein sequence ID" value="ETN81115.1"/>
    <property type="molecule type" value="Genomic_DNA"/>
</dbReference>
<proteinExistence type="predicted"/>
<reference evidence="2" key="1">
    <citation type="journal article" date="2014" name="Nat. Genet.">
        <title>Genome of the human hookworm Necator americanus.</title>
        <authorList>
            <person name="Tang Y.T."/>
            <person name="Gao X."/>
            <person name="Rosa B.A."/>
            <person name="Abubucker S."/>
            <person name="Hallsworth-Pepin K."/>
            <person name="Martin J."/>
            <person name="Tyagi R."/>
            <person name="Heizer E."/>
            <person name="Zhang X."/>
            <person name="Bhonagiri-Palsikar V."/>
            <person name="Minx P."/>
            <person name="Warren W.C."/>
            <person name="Wang Q."/>
            <person name="Zhan B."/>
            <person name="Hotez P.J."/>
            <person name="Sternberg P.W."/>
            <person name="Dougall A."/>
            <person name="Gaze S.T."/>
            <person name="Mulvenna J."/>
            <person name="Sotillo J."/>
            <person name="Ranganathan S."/>
            <person name="Rabelo E.M."/>
            <person name="Wilson R.K."/>
            <person name="Felgner P.L."/>
            <person name="Bethony J."/>
            <person name="Hawdon J.M."/>
            <person name="Gasser R.B."/>
            <person name="Loukas A."/>
            <person name="Mitreva M."/>
        </authorList>
    </citation>
    <scope>NUCLEOTIDE SEQUENCE [LARGE SCALE GENOMIC DNA]</scope>
</reference>
<protein>
    <submittedName>
        <fullName evidence="1">Uncharacterized protein</fullName>
    </submittedName>
</protein>
<dbReference type="KEGG" id="nai:NECAME_08700"/>
<sequence length="84" mass="9553">MNASLNELRLGAEWFSNNNSTQRWLMMIENDNAEEIDILCCLVENSQAYDFKIKAGKTKVLPISSACLDGVQIEPPHEFEYLNS</sequence>
<gene>
    <name evidence="1" type="ORF">NECAME_08700</name>
</gene>
<evidence type="ECO:0000313" key="1">
    <source>
        <dbReference type="EMBL" id="ETN81115.1"/>
    </source>
</evidence>
<keyword evidence="2" id="KW-1185">Reference proteome</keyword>
<dbReference type="Proteomes" id="UP000053676">
    <property type="component" value="Unassembled WGS sequence"/>
</dbReference>
<name>W2TGE1_NECAM</name>
<dbReference type="AlphaFoldDB" id="W2TGE1"/>
<organism evidence="1 2">
    <name type="scientific">Necator americanus</name>
    <name type="common">Human hookworm</name>
    <dbReference type="NCBI Taxonomy" id="51031"/>
    <lineage>
        <taxon>Eukaryota</taxon>
        <taxon>Metazoa</taxon>
        <taxon>Ecdysozoa</taxon>
        <taxon>Nematoda</taxon>
        <taxon>Chromadorea</taxon>
        <taxon>Rhabditida</taxon>
        <taxon>Rhabditina</taxon>
        <taxon>Rhabditomorpha</taxon>
        <taxon>Strongyloidea</taxon>
        <taxon>Ancylostomatidae</taxon>
        <taxon>Bunostominae</taxon>
        <taxon>Necator</taxon>
    </lineage>
</organism>
<evidence type="ECO:0000313" key="2">
    <source>
        <dbReference type="Proteomes" id="UP000053676"/>
    </source>
</evidence>